<dbReference type="EMBL" id="JACOOZ010000003">
    <property type="protein sequence ID" value="MBC5667474.1"/>
    <property type="molecule type" value="Genomic_DNA"/>
</dbReference>
<dbReference type="Proteomes" id="UP000597877">
    <property type="component" value="Unassembled WGS sequence"/>
</dbReference>
<dbReference type="RefSeq" id="WP_186840243.1">
    <property type="nucleotide sequence ID" value="NZ_JACOOZ010000003.1"/>
</dbReference>
<gene>
    <name evidence="2" type="ORF">H8S00_05685</name>
</gene>
<name>A0ABR7F3D4_9FIRM</name>
<feature type="chain" id="PRO_5047012848" evidence="1">
    <location>
        <begin position="24"/>
        <end position="52"/>
    </location>
</feature>
<proteinExistence type="predicted"/>
<evidence type="ECO:0000256" key="1">
    <source>
        <dbReference type="SAM" id="SignalP"/>
    </source>
</evidence>
<keyword evidence="1" id="KW-0732">Signal</keyword>
<accession>A0ABR7F3D4</accession>
<evidence type="ECO:0000313" key="2">
    <source>
        <dbReference type="EMBL" id="MBC5667474.1"/>
    </source>
</evidence>
<sequence>MKSTFKALFLALTMALFVLPAVSDGVTDNTNIFQKLLNRLGDLGEGALYVPT</sequence>
<evidence type="ECO:0000313" key="3">
    <source>
        <dbReference type="Proteomes" id="UP000597877"/>
    </source>
</evidence>
<feature type="signal peptide" evidence="1">
    <location>
        <begin position="1"/>
        <end position="23"/>
    </location>
</feature>
<comment type="caution">
    <text evidence="2">The sequence shown here is derived from an EMBL/GenBank/DDBJ whole genome shotgun (WGS) entry which is preliminary data.</text>
</comment>
<reference evidence="2 3" key="1">
    <citation type="submission" date="2020-08" db="EMBL/GenBank/DDBJ databases">
        <title>Genome public.</title>
        <authorList>
            <person name="Liu C."/>
            <person name="Sun Q."/>
        </authorList>
    </citation>
    <scope>NUCLEOTIDE SEQUENCE [LARGE SCALE GENOMIC DNA]</scope>
    <source>
        <strain evidence="2 3">BX4</strain>
    </source>
</reference>
<organism evidence="2 3">
    <name type="scientific">Eubacterium segne</name>
    <dbReference type="NCBI Taxonomy" id="2763045"/>
    <lineage>
        <taxon>Bacteria</taxon>
        <taxon>Bacillati</taxon>
        <taxon>Bacillota</taxon>
        <taxon>Clostridia</taxon>
        <taxon>Eubacteriales</taxon>
        <taxon>Eubacteriaceae</taxon>
        <taxon>Eubacterium</taxon>
    </lineage>
</organism>
<keyword evidence="3" id="KW-1185">Reference proteome</keyword>
<protein>
    <submittedName>
        <fullName evidence="2">Uncharacterized protein</fullName>
    </submittedName>
</protein>